<name>A0A0E9QE57_ANGAN</name>
<evidence type="ECO:0000256" key="2">
    <source>
        <dbReference type="SAM" id="SignalP"/>
    </source>
</evidence>
<feature type="compositionally biased region" description="Polar residues" evidence="1">
    <location>
        <begin position="55"/>
        <end position="73"/>
    </location>
</feature>
<sequence length="73" mass="8404">MKSKTPLFPRVNLIVWATHTCLTACLAKEQNYTLKNSRNSQTNKKEKVARRKPFSGQQHSCKTFTRSRGPQQP</sequence>
<accession>A0A0E9QE57</accession>
<protein>
    <recommendedName>
        <fullName evidence="4">Secreted protein</fullName>
    </recommendedName>
</protein>
<feature type="region of interest" description="Disordered" evidence="1">
    <location>
        <begin position="36"/>
        <end position="73"/>
    </location>
</feature>
<reference evidence="3" key="2">
    <citation type="journal article" date="2015" name="Fish Shellfish Immunol.">
        <title>Early steps in the European eel (Anguilla anguilla)-Vibrio vulnificus interaction in the gills: Role of the RtxA13 toxin.</title>
        <authorList>
            <person name="Callol A."/>
            <person name="Pajuelo D."/>
            <person name="Ebbesson L."/>
            <person name="Teles M."/>
            <person name="MacKenzie S."/>
            <person name="Amaro C."/>
        </authorList>
    </citation>
    <scope>NUCLEOTIDE SEQUENCE</scope>
</reference>
<dbReference type="AlphaFoldDB" id="A0A0E9QE57"/>
<evidence type="ECO:0000256" key="1">
    <source>
        <dbReference type="SAM" id="MobiDB-lite"/>
    </source>
</evidence>
<feature type="chain" id="PRO_5002431033" description="Secreted protein" evidence="2">
    <location>
        <begin position="28"/>
        <end position="73"/>
    </location>
</feature>
<organism evidence="3">
    <name type="scientific">Anguilla anguilla</name>
    <name type="common">European freshwater eel</name>
    <name type="synonym">Muraena anguilla</name>
    <dbReference type="NCBI Taxonomy" id="7936"/>
    <lineage>
        <taxon>Eukaryota</taxon>
        <taxon>Metazoa</taxon>
        <taxon>Chordata</taxon>
        <taxon>Craniata</taxon>
        <taxon>Vertebrata</taxon>
        <taxon>Euteleostomi</taxon>
        <taxon>Actinopterygii</taxon>
        <taxon>Neopterygii</taxon>
        <taxon>Teleostei</taxon>
        <taxon>Anguilliformes</taxon>
        <taxon>Anguillidae</taxon>
        <taxon>Anguilla</taxon>
    </lineage>
</organism>
<reference evidence="3" key="1">
    <citation type="submission" date="2014-11" db="EMBL/GenBank/DDBJ databases">
        <authorList>
            <person name="Amaro Gonzalez C."/>
        </authorList>
    </citation>
    <scope>NUCLEOTIDE SEQUENCE</scope>
</reference>
<evidence type="ECO:0000313" key="3">
    <source>
        <dbReference type="EMBL" id="JAH14620.1"/>
    </source>
</evidence>
<proteinExistence type="predicted"/>
<keyword evidence="2" id="KW-0732">Signal</keyword>
<dbReference type="EMBL" id="GBXM01093957">
    <property type="protein sequence ID" value="JAH14620.1"/>
    <property type="molecule type" value="Transcribed_RNA"/>
</dbReference>
<feature type="signal peptide" evidence="2">
    <location>
        <begin position="1"/>
        <end position="27"/>
    </location>
</feature>
<evidence type="ECO:0008006" key="4">
    <source>
        <dbReference type="Google" id="ProtNLM"/>
    </source>
</evidence>